<dbReference type="Proteomes" id="UP000029614">
    <property type="component" value="Unassembled WGS sequence"/>
</dbReference>
<protein>
    <recommendedName>
        <fullName evidence="4">Lipoprotein</fullName>
    </recommendedName>
</protein>
<evidence type="ECO:0000256" key="1">
    <source>
        <dbReference type="SAM" id="SignalP"/>
    </source>
</evidence>
<dbReference type="AlphaFoldDB" id="A0A096B1H8"/>
<dbReference type="InterPro" id="IPR045607">
    <property type="entry name" value="DUF6452"/>
</dbReference>
<proteinExistence type="predicted"/>
<dbReference type="RefSeq" id="WP_036854002.1">
    <property type="nucleotide sequence ID" value="NZ_JRNU01000002.1"/>
</dbReference>
<dbReference type="PROSITE" id="PS51257">
    <property type="entry name" value="PROKAR_LIPOPROTEIN"/>
    <property type="match status" value="1"/>
</dbReference>
<evidence type="ECO:0000313" key="2">
    <source>
        <dbReference type="EMBL" id="KGF53188.1"/>
    </source>
</evidence>
<comment type="caution">
    <text evidence="2">The sequence shown here is derived from an EMBL/GenBank/DDBJ whole genome shotgun (WGS) entry which is preliminary data.</text>
</comment>
<reference evidence="2 3" key="1">
    <citation type="submission" date="2014-07" db="EMBL/GenBank/DDBJ databases">
        <authorList>
            <person name="McCorrison J."/>
            <person name="Sanka R."/>
            <person name="Torralba M."/>
            <person name="Gillis M."/>
            <person name="Haft D.H."/>
            <person name="Methe B."/>
            <person name="Sutton G."/>
            <person name="Nelson K.E."/>
        </authorList>
    </citation>
    <scope>NUCLEOTIDE SEQUENCE [LARGE SCALE GENOMIC DNA]</scope>
    <source>
        <strain evidence="2 3">DNF00058</strain>
    </source>
</reference>
<dbReference type="EMBL" id="JRNU01000002">
    <property type="protein sequence ID" value="KGF53188.1"/>
    <property type="molecule type" value="Genomic_DNA"/>
</dbReference>
<name>A0A096B1H8_9BACT</name>
<accession>A0A096B1H8</accession>
<evidence type="ECO:0008006" key="4">
    <source>
        <dbReference type="Google" id="ProtNLM"/>
    </source>
</evidence>
<feature type="signal peptide" evidence="1">
    <location>
        <begin position="1"/>
        <end position="27"/>
    </location>
</feature>
<dbReference type="Pfam" id="PF20050">
    <property type="entry name" value="DUF6452"/>
    <property type="match status" value="1"/>
</dbReference>
<feature type="chain" id="PRO_5001916848" description="Lipoprotein" evidence="1">
    <location>
        <begin position="28"/>
        <end position="162"/>
    </location>
</feature>
<evidence type="ECO:0000313" key="3">
    <source>
        <dbReference type="Proteomes" id="UP000029614"/>
    </source>
</evidence>
<organism evidence="2 3">
    <name type="scientific">Prevotella amnii DNF00058</name>
    <dbReference type="NCBI Taxonomy" id="1401066"/>
    <lineage>
        <taxon>Bacteria</taxon>
        <taxon>Pseudomonadati</taxon>
        <taxon>Bacteroidota</taxon>
        <taxon>Bacteroidia</taxon>
        <taxon>Bacteroidales</taxon>
        <taxon>Prevotellaceae</taxon>
        <taxon>Prevotella</taxon>
    </lineage>
</organism>
<sequence length="162" mass="18416">MWKKNFTLATSSFLLLSYIILTSCSEADCSMLDGVRSKYVAKGEPTTDTLTVLAVREGLADTTILYKLQDIKTFSLPLSYNNEQDKLKFVFNTKSGKKITDIVKITKTNVSYFENISCPAYFLHKITKVENTTNRIDHIDINNANVNLDGKENLYIYFKSDN</sequence>
<keyword evidence="1" id="KW-0732">Signal</keyword>
<dbReference type="OrthoDB" id="1028273at2"/>
<gene>
    <name evidence="2" type="ORF">HMPREF9302_01280</name>
</gene>
<keyword evidence="3" id="KW-1185">Reference proteome</keyword>